<dbReference type="InterPro" id="IPR056264">
    <property type="entry name" value="R2_ABCA1-4-like"/>
</dbReference>
<evidence type="ECO:0000256" key="8">
    <source>
        <dbReference type="ARBA" id="ARBA00022989"/>
    </source>
</evidence>
<dbReference type="InterPro" id="IPR027417">
    <property type="entry name" value="P-loop_NTPase"/>
</dbReference>
<evidence type="ECO:0000313" key="12">
    <source>
        <dbReference type="EMBL" id="NXS90686.1"/>
    </source>
</evidence>
<dbReference type="Pfam" id="PF12698">
    <property type="entry name" value="ABC2_membrane_3"/>
    <property type="match status" value="2"/>
</dbReference>
<dbReference type="SUPFAM" id="SSF52540">
    <property type="entry name" value="P-loop containing nucleoside triphosphate hydrolases"/>
    <property type="match status" value="2"/>
</dbReference>
<dbReference type="InterPro" id="IPR013525">
    <property type="entry name" value="ABC2_TM"/>
</dbReference>
<dbReference type="GO" id="GO:0005524">
    <property type="term" value="F:ATP binding"/>
    <property type="evidence" value="ECO:0007669"/>
    <property type="project" value="UniProtKB-KW"/>
</dbReference>
<keyword evidence="8 10" id="KW-1133">Transmembrane helix</keyword>
<evidence type="ECO:0000256" key="1">
    <source>
        <dbReference type="ARBA" id="ARBA00004141"/>
    </source>
</evidence>
<evidence type="ECO:0000259" key="11">
    <source>
        <dbReference type="PROSITE" id="PS50893"/>
    </source>
</evidence>
<feature type="transmembrane region" description="Helical" evidence="10">
    <location>
        <begin position="1167"/>
        <end position="1189"/>
    </location>
</feature>
<dbReference type="PANTHER" id="PTHR19229:SF274">
    <property type="entry name" value="ABC-TYPE ORGANIC ANION TRANSPORTER ABCA8"/>
    <property type="match status" value="1"/>
</dbReference>
<dbReference type="FunFam" id="3.40.50.300:FF:000436">
    <property type="entry name" value="ATP binding cassette subfamily A member 9"/>
    <property type="match status" value="1"/>
</dbReference>
<gene>
    <name evidence="12" type="primary">Abca10</name>
    <name evidence="12" type="ORF">JACJAC_R04445</name>
</gene>
<evidence type="ECO:0000256" key="5">
    <source>
        <dbReference type="ARBA" id="ARBA00022737"/>
    </source>
</evidence>
<dbReference type="Proteomes" id="UP000550086">
    <property type="component" value="Unassembled WGS sequence"/>
</dbReference>
<keyword evidence="4 10" id="KW-0812">Transmembrane</keyword>
<dbReference type="GO" id="GO:0005319">
    <property type="term" value="F:lipid transporter activity"/>
    <property type="evidence" value="ECO:0007669"/>
    <property type="project" value="TreeGrafter"/>
</dbReference>
<feature type="transmembrane region" description="Helical" evidence="10">
    <location>
        <begin position="1136"/>
        <end position="1155"/>
    </location>
</feature>
<feature type="transmembrane region" description="Helical" evidence="10">
    <location>
        <begin position="393"/>
        <end position="415"/>
    </location>
</feature>
<feature type="transmembrane region" description="Helical" evidence="10">
    <location>
        <begin position="260"/>
        <end position="284"/>
    </location>
</feature>
<feature type="transmembrane region" description="Helical" evidence="10">
    <location>
        <begin position="326"/>
        <end position="346"/>
    </location>
</feature>
<reference evidence="12 13" key="1">
    <citation type="submission" date="2019-09" db="EMBL/GenBank/DDBJ databases">
        <title>Bird 10,000 Genomes (B10K) Project - Family phase.</title>
        <authorList>
            <person name="Zhang G."/>
        </authorList>
    </citation>
    <scope>NUCLEOTIDE SEQUENCE [LARGE SCALE GENOMIC DNA]</scope>
    <source>
        <strain evidence="12">B10K-DU-002-59</strain>
        <tissue evidence="12">Muscle</tissue>
    </source>
</reference>
<accession>A0A7L2Y5J9</accession>
<evidence type="ECO:0000313" key="13">
    <source>
        <dbReference type="Proteomes" id="UP000550086"/>
    </source>
</evidence>
<feature type="transmembrane region" description="Helical" evidence="10">
    <location>
        <begin position="219"/>
        <end position="239"/>
    </location>
</feature>
<feature type="transmembrane region" description="Helical" evidence="10">
    <location>
        <begin position="1071"/>
        <end position="1091"/>
    </location>
</feature>
<dbReference type="PANTHER" id="PTHR19229">
    <property type="entry name" value="ATP-BINDING CASSETTE TRANSPORTER SUBFAMILY A ABCA"/>
    <property type="match status" value="1"/>
</dbReference>
<dbReference type="OrthoDB" id="8061355at2759"/>
<evidence type="ECO:0000256" key="9">
    <source>
        <dbReference type="ARBA" id="ARBA00023136"/>
    </source>
</evidence>
<dbReference type="SMART" id="SM00382">
    <property type="entry name" value="AAA"/>
    <property type="match status" value="2"/>
</dbReference>
<dbReference type="InterPro" id="IPR003593">
    <property type="entry name" value="AAA+_ATPase"/>
</dbReference>
<dbReference type="CDD" id="cd03263">
    <property type="entry name" value="ABC_subfamily_A"/>
    <property type="match status" value="2"/>
</dbReference>
<dbReference type="GO" id="GO:0140359">
    <property type="term" value="F:ABC-type transporter activity"/>
    <property type="evidence" value="ECO:0007669"/>
    <property type="project" value="InterPro"/>
</dbReference>
<dbReference type="EMBL" id="VZTM01000457">
    <property type="protein sequence ID" value="NXS90686.1"/>
    <property type="molecule type" value="Genomic_DNA"/>
</dbReference>
<keyword evidence="7" id="KW-0067">ATP-binding</keyword>
<dbReference type="PROSITE" id="PS00211">
    <property type="entry name" value="ABC_TRANSPORTER_1"/>
    <property type="match status" value="2"/>
</dbReference>
<dbReference type="PROSITE" id="PS50893">
    <property type="entry name" value="ABC_TRANSPORTER_2"/>
    <property type="match status" value="2"/>
</dbReference>
<evidence type="ECO:0000256" key="2">
    <source>
        <dbReference type="ARBA" id="ARBA00008869"/>
    </source>
</evidence>
<proteinExistence type="inferred from homology"/>
<keyword evidence="6" id="KW-0547">Nucleotide-binding</keyword>
<dbReference type="FunFam" id="3.40.50.300:FF:000335">
    <property type="entry name" value="ATP binding cassette subfamily A member 5"/>
    <property type="match status" value="1"/>
</dbReference>
<feature type="transmembrane region" description="Helical" evidence="10">
    <location>
        <begin position="290"/>
        <end position="314"/>
    </location>
</feature>
<feature type="non-terminal residue" evidence="12">
    <location>
        <position position="1"/>
    </location>
</feature>
<evidence type="ECO:0000256" key="7">
    <source>
        <dbReference type="ARBA" id="ARBA00022840"/>
    </source>
</evidence>
<comment type="similarity">
    <text evidence="2">Belongs to the ABC transporter superfamily. ABCA family.</text>
</comment>
<dbReference type="InterPro" id="IPR003439">
    <property type="entry name" value="ABC_transporter-like_ATP-bd"/>
</dbReference>
<dbReference type="GO" id="GO:0016887">
    <property type="term" value="F:ATP hydrolysis activity"/>
    <property type="evidence" value="ECO:0007669"/>
    <property type="project" value="InterPro"/>
</dbReference>
<dbReference type="InterPro" id="IPR017871">
    <property type="entry name" value="ABC_transporter-like_CS"/>
</dbReference>
<protein>
    <submittedName>
        <fullName evidence="12">ABCAA protein</fullName>
    </submittedName>
</protein>
<dbReference type="InterPro" id="IPR026082">
    <property type="entry name" value="ABCA"/>
</dbReference>
<evidence type="ECO:0000256" key="4">
    <source>
        <dbReference type="ARBA" id="ARBA00022692"/>
    </source>
</evidence>
<evidence type="ECO:0000256" key="6">
    <source>
        <dbReference type="ARBA" id="ARBA00022741"/>
    </source>
</evidence>
<keyword evidence="3" id="KW-0813">Transport</keyword>
<keyword evidence="5" id="KW-0677">Repeat</keyword>
<feature type="non-terminal residue" evidence="12">
    <location>
        <position position="1638"/>
    </location>
</feature>
<dbReference type="Pfam" id="PF23321">
    <property type="entry name" value="R1_ABCA1"/>
    <property type="match status" value="1"/>
</dbReference>
<comment type="subcellular location">
    <subcellularLocation>
        <location evidence="1">Membrane</location>
        <topology evidence="1">Multi-pass membrane protein</topology>
    </subcellularLocation>
</comment>
<evidence type="ECO:0000256" key="10">
    <source>
        <dbReference type="SAM" id="Phobius"/>
    </source>
</evidence>
<evidence type="ECO:0000256" key="3">
    <source>
        <dbReference type="ARBA" id="ARBA00022448"/>
    </source>
</evidence>
<feature type="domain" description="ABC transporter" evidence="11">
    <location>
        <begin position="1295"/>
        <end position="1528"/>
    </location>
</feature>
<dbReference type="GO" id="GO:0005886">
    <property type="term" value="C:plasma membrane"/>
    <property type="evidence" value="ECO:0007669"/>
    <property type="project" value="UniProtKB-ARBA"/>
</dbReference>
<sequence length="1638" mass="185217">QRNTSVFQQTKILLWKNVLIKWRMKMQSFQEWMLSLLFLPLMFIVCTFMMNIRYPEVPYSSLGQLDDPAYNATGVTVAFTPVTTTTRHIMNKVALNSVMTGIKLEALDNEKALEKAWISNNDIIGVVFKDNVSYHLRFAAGKVAIPNDNFGYVDNCYNFSSRYCYSPRYWYKGFLSLQSSIDAAIIEVVTNHSVWEEMKSIAGVRMKSRSVIASITLEYSYVMITVVMCFSPFMYFLSMNVVREKKKLKVLMKTMGLQDIAFWLSWSLLYAVYVMVLSCLLTALMVQDAFYLSSFPAVLLLFFLYGLACIHLVFMLCSLLRTSKLAGSMGFLLTFLFGCLSLVVLIEDLPKPLNWFLSLFCPFAFNVGIAKVFHLEKYGIGFSFSNLMEESYFLFSTYIMLVFDSVFYMLLAVYFDKVLPGKYGIPEPALFCLKPSYWVRSRRGSTREMSRTAAGPEELLGDDVEPVPHEFLGKEAIRLHNVKKTYKKKDKKTEALRGLSLNIYEGQITALLGHSGAGKTTLLHVLSGLTLPSEGSATICNYKLSETGDREEIREMIGICPQFNIQFEVLTVKENLKTFAEIKGIKSKDVEREVQNTLELLDISGIQDTQAEKLSGGQKRKLSIGIAMLGTPQFLFLDEPTAGLDPLSRHQVWSLLKELRAGRVILFSTQFMDEADILADRKAFISQGRLKCVGSSLFLKKKWGIGYHLRIHISESCDLENVTALVKRHIPNVICSGHSQYELRYKLPLENVNKFPDLFSGLDSCSNQGIINYGVSMTTLEDVFLRLEEEATVNQEDEHVLGEEWAEAGPRCPEEMEPESLLLTDTRKASVGGLALWRQQVSAMAWVHLLKLKSSVKNLRSILLLYVVFLLPLILQLSLVAAWQSVSVWELSSARYFLPLGKRAHSETTSLLVHNTTGAGIEDFVHRLESQDITVEITNEENITEELKHNGAIRVVFILFPCSLKSYRFTVLCHVEAVNCFPVLVNIISNALLRALNSTLHIRIWNHPFLSTDNPRFWDYFVSFYLIYMLLLFPGFPPHFAMGYMQDYKVRARAQLRISGLFPSAYWCGQALVDIPLCWLLLFSMFGLPFAMNSKIPGNVGSLFLLIVGTLGYGISIVLFTYLISFIFRKGWNCDFWSFILIVVCFVSFIISRVVDFLMDPTVSLYILSLLIPVYPLMGITFHSLQIFIEDSDIYEGTPQSNVLIAVFAPYIHSVGFIFLLRYLEIKYGRAVLRKDPVFRISPGRESCHQHPEELEEEDEDVKAERTAVRNAIAAPAHKEKSVIIVSNLCKEYKVKQAGSVFKKKKKMATRNVSFCVKKGEVLGLLGPNGAGKSTTIKMITGETTPTAGQVLMKRGDGATSYLQDHTPAFLGYCPQETPLWPDLTVQEHLRVYAAVKGVCKEDTAAAVGRIVSALQLQDCLKKKTRKLSAGMARKLCFAVCMLGNPAVLLLDEPSTGMDPNGQRHVWKLTRAALKTKETGAILTTHYMEEAEAVCDRVAIMVSGQLRCIGSIQYLKNKFGKGYLLEIKVKDPELTDPLHAEILRIFPSAARQERFPSLLVYKVPMEDALPLSQSFSKLEEAKRNFNLEEYSFSLNTLAQAVLSCPFQVFLELSREQEKDNFDLTLDGAFEWKQLQQQD</sequence>
<feature type="transmembrane region" description="Helical" evidence="10">
    <location>
        <begin position="32"/>
        <end position="52"/>
    </location>
</feature>
<keyword evidence="13" id="KW-1185">Reference proteome</keyword>
<keyword evidence="9 10" id="KW-0472">Membrane</keyword>
<feature type="transmembrane region" description="Helical" evidence="10">
    <location>
        <begin position="863"/>
        <end position="883"/>
    </location>
</feature>
<dbReference type="Gene3D" id="3.40.50.300">
    <property type="entry name" value="P-loop containing nucleotide triphosphate hydrolases"/>
    <property type="match status" value="2"/>
</dbReference>
<feature type="transmembrane region" description="Helical" evidence="10">
    <location>
        <begin position="1017"/>
        <end position="1036"/>
    </location>
</feature>
<organism evidence="12 13">
    <name type="scientific">Jacana jacana</name>
    <name type="common">Wattled jacana</name>
    <name type="synonym">Parra jacana</name>
    <dbReference type="NCBI Taxonomy" id="54508"/>
    <lineage>
        <taxon>Eukaryota</taxon>
        <taxon>Metazoa</taxon>
        <taxon>Chordata</taxon>
        <taxon>Craniata</taxon>
        <taxon>Vertebrata</taxon>
        <taxon>Euteleostomi</taxon>
        <taxon>Archelosauria</taxon>
        <taxon>Archosauria</taxon>
        <taxon>Dinosauria</taxon>
        <taxon>Saurischia</taxon>
        <taxon>Theropoda</taxon>
        <taxon>Coelurosauria</taxon>
        <taxon>Aves</taxon>
        <taxon>Neognathae</taxon>
        <taxon>Neoaves</taxon>
        <taxon>Charadriiformes</taxon>
        <taxon>Jacanidae</taxon>
        <taxon>Jacana</taxon>
    </lineage>
</organism>
<feature type="transmembrane region" description="Helical" evidence="10">
    <location>
        <begin position="1201"/>
        <end position="1224"/>
    </location>
</feature>
<feature type="transmembrane region" description="Helical" evidence="10">
    <location>
        <begin position="1103"/>
        <end position="1124"/>
    </location>
</feature>
<name>A0A7L2Y5J9_JACJC</name>
<feature type="domain" description="ABC transporter" evidence="11">
    <location>
        <begin position="477"/>
        <end position="712"/>
    </location>
</feature>
<comment type="caution">
    <text evidence="12">The sequence shown here is derived from an EMBL/GenBank/DDBJ whole genome shotgun (WGS) entry which is preliminary data.</text>
</comment>
<dbReference type="Pfam" id="PF00005">
    <property type="entry name" value="ABC_tran"/>
    <property type="match status" value="2"/>
</dbReference>